<feature type="chain" id="PRO_5026380127" description="Carboxylic ester hydrolase" evidence="5">
    <location>
        <begin position="24"/>
        <end position="531"/>
    </location>
</feature>
<keyword evidence="9" id="KW-1185">Reference proteome</keyword>
<dbReference type="Proteomes" id="UP000799640">
    <property type="component" value="Unassembled WGS sequence"/>
</dbReference>
<keyword evidence="3" id="KW-1015">Disulfide bond</keyword>
<keyword evidence="2 5" id="KW-0378">Hydrolase</keyword>
<comment type="similarity">
    <text evidence="1 5">Belongs to the type-B carboxylesterase/lipase family.</text>
</comment>
<protein>
    <recommendedName>
        <fullName evidence="5">Carboxylic ester hydrolase</fullName>
        <ecNumber evidence="5">3.1.1.-</ecNumber>
    </recommendedName>
</protein>
<evidence type="ECO:0000313" key="8">
    <source>
        <dbReference type="EMBL" id="KAF2405579.1"/>
    </source>
</evidence>
<dbReference type="InterPro" id="IPR000997">
    <property type="entry name" value="Cholinesterase"/>
</dbReference>
<dbReference type="InterPro" id="IPR019819">
    <property type="entry name" value="Carboxylesterase_B_CS"/>
</dbReference>
<evidence type="ECO:0000256" key="5">
    <source>
        <dbReference type="RuleBase" id="RU361235"/>
    </source>
</evidence>
<accession>A0A6G1IBY3</accession>
<evidence type="ECO:0000259" key="7">
    <source>
        <dbReference type="Pfam" id="PF00135"/>
    </source>
</evidence>
<dbReference type="OrthoDB" id="408631at2759"/>
<dbReference type="PROSITE" id="PS00122">
    <property type="entry name" value="CARBOXYLESTERASE_B_1"/>
    <property type="match status" value="1"/>
</dbReference>
<dbReference type="PROSITE" id="PS00941">
    <property type="entry name" value="CARBOXYLESTERASE_B_2"/>
    <property type="match status" value="1"/>
</dbReference>
<reference evidence="8" key="1">
    <citation type="journal article" date="2020" name="Stud. Mycol.">
        <title>101 Dothideomycetes genomes: a test case for predicting lifestyles and emergence of pathogens.</title>
        <authorList>
            <person name="Haridas S."/>
            <person name="Albert R."/>
            <person name="Binder M."/>
            <person name="Bloem J."/>
            <person name="Labutti K."/>
            <person name="Salamov A."/>
            <person name="Andreopoulos B."/>
            <person name="Baker S."/>
            <person name="Barry K."/>
            <person name="Bills G."/>
            <person name="Bluhm B."/>
            <person name="Cannon C."/>
            <person name="Castanera R."/>
            <person name="Culley D."/>
            <person name="Daum C."/>
            <person name="Ezra D."/>
            <person name="Gonzalez J."/>
            <person name="Henrissat B."/>
            <person name="Kuo A."/>
            <person name="Liang C."/>
            <person name="Lipzen A."/>
            <person name="Lutzoni F."/>
            <person name="Magnuson J."/>
            <person name="Mondo S."/>
            <person name="Nolan M."/>
            <person name="Ohm R."/>
            <person name="Pangilinan J."/>
            <person name="Park H.-J."/>
            <person name="Ramirez L."/>
            <person name="Alfaro M."/>
            <person name="Sun H."/>
            <person name="Tritt A."/>
            <person name="Yoshinaga Y."/>
            <person name="Zwiers L.-H."/>
            <person name="Turgeon B."/>
            <person name="Goodwin S."/>
            <person name="Spatafora J."/>
            <person name="Crous P."/>
            <person name="Grigoriev I."/>
        </authorList>
    </citation>
    <scope>NUCLEOTIDE SEQUENCE</scope>
    <source>
        <strain evidence="8">CBS 262.69</strain>
    </source>
</reference>
<feature type="domain" description="Carboxylesterase type B" evidence="7">
    <location>
        <begin position="24"/>
        <end position="478"/>
    </location>
</feature>
<feature type="active site" description="Acyl-ester intermediate" evidence="4">
    <location>
        <position position="220"/>
    </location>
</feature>
<evidence type="ECO:0000256" key="3">
    <source>
        <dbReference type="ARBA" id="ARBA00023157"/>
    </source>
</evidence>
<feature type="signal peptide" evidence="5">
    <location>
        <begin position="1"/>
        <end position="23"/>
    </location>
</feature>
<dbReference type="EC" id="3.1.1.-" evidence="5"/>
<dbReference type="PANTHER" id="PTHR43918:SF4">
    <property type="entry name" value="CARBOXYLIC ESTER HYDROLASE"/>
    <property type="match status" value="1"/>
</dbReference>
<sequence>MATNAPTSFLKLAALSLATLVAAQSPTVTLDSGVYRGLATSLPGSSVTVHKYLGIPFAEPPERFGLPQPLPPSTAVKSAEKGAPACPENTSGSMGAFGNGAATESEDCLYLNVFTPAAALNATEKKTVMVWFFGGGLQFGSASMPGYDGTSFATNQDVVLVATNYRTNIFGFPGELPFPGLQARTSNLGFLDQRAALQWVQDNIAKFGGDPSKVTIFGESAGARSVDFHLLTTQDPPFRAVIMQSGSAHLYPGTIGAAPKKANTTAFLAVAEAVGCPNEGSEALLHCMRAVPLATLKAAVLKSPIQFGAEDDQGFTTLRDSEAARLEHRVANVSLMIGTNADEQKATIVRDRGLRLAAFLKKQVEDDTLRAKVAGAYKVGAEYKTEFDTMAAVATDMAFTCVTSRESRISAQAGYPTWRFLFNASFPNSEAFNGSGAYHSSEIQYVFGNLRTPKGPSKPEEISLSKAMQTAWATFAKNPLAGPGWARVGSGNGSQELGEFNYDGKLHAKSPAFLDRHCVLFEEIVIEAARG</sequence>
<dbReference type="InterPro" id="IPR002018">
    <property type="entry name" value="CarbesteraseB"/>
</dbReference>
<dbReference type="InterPro" id="IPR029058">
    <property type="entry name" value="AB_hydrolase_fold"/>
</dbReference>
<dbReference type="Gene3D" id="3.40.50.1820">
    <property type="entry name" value="alpha/beta hydrolase"/>
    <property type="match status" value="1"/>
</dbReference>
<dbReference type="EMBL" id="ML996687">
    <property type="protein sequence ID" value="KAF2405579.1"/>
    <property type="molecule type" value="Genomic_DNA"/>
</dbReference>
<dbReference type="AlphaFoldDB" id="A0A6G1IBY3"/>
<dbReference type="PANTHER" id="PTHR43918">
    <property type="entry name" value="ACETYLCHOLINESTERASE"/>
    <property type="match status" value="1"/>
</dbReference>
<evidence type="ECO:0000256" key="2">
    <source>
        <dbReference type="ARBA" id="ARBA00022801"/>
    </source>
</evidence>
<dbReference type="GO" id="GO:0004104">
    <property type="term" value="F:cholinesterase activity"/>
    <property type="evidence" value="ECO:0007669"/>
    <property type="project" value="InterPro"/>
</dbReference>
<evidence type="ECO:0000313" key="9">
    <source>
        <dbReference type="Proteomes" id="UP000799640"/>
    </source>
</evidence>
<dbReference type="PRINTS" id="PR00878">
    <property type="entry name" value="CHOLNESTRASE"/>
</dbReference>
<feature type="active site" description="Charge relay system" evidence="4">
    <location>
        <position position="343"/>
    </location>
</feature>
<organism evidence="8 9">
    <name type="scientific">Trichodelitschia bisporula</name>
    <dbReference type="NCBI Taxonomy" id="703511"/>
    <lineage>
        <taxon>Eukaryota</taxon>
        <taxon>Fungi</taxon>
        <taxon>Dikarya</taxon>
        <taxon>Ascomycota</taxon>
        <taxon>Pezizomycotina</taxon>
        <taxon>Dothideomycetes</taxon>
        <taxon>Dothideomycetes incertae sedis</taxon>
        <taxon>Phaeotrichales</taxon>
        <taxon>Phaeotrichaceae</taxon>
        <taxon>Trichodelitschia</taxon>
    </lineage>
</organism>
<evidence type="ECO:0000256" key="6">
    <source>
        <dbReference type="SAM" id="MobiDB-lite"/>
    </source>
</evidence>
<feature type="region of interest" description="Disordered" evidence="6">
    <location>
        <begin position="71"/>
        <end position="90"/>
    </location>
</feature>
<dbReference type="Pfam" id="PF00135">
    <property type="entry name" value="COesterase"/>
    <property type="match status" value="1"/>
</dbReference>
<feature type="active site" description="Charge relay system" evidence="4">
    <location>
        <position position="439"/>
    </location>
</feature>
<dbReference type="SUPFAM" id="SSF53474">
    <property type="entry name" value="alpha/beta-Hydrolases"/>
    <property type="match status" value="1"/>
</dbReference>
<proteinExistence type="inferred from homology"/>
<gene>
    <name evidence="8" type="ORF">EJ06DRAFT_486464</name>
</gene>
<dbReference type="InterPro" id="IPR019826">
    <property type="entry name" value="Carboxylesterase_B_AS"/>
</dbReference>
<keyword evidence="5" id="KW-0732">Signal</keyword>
<evidence type="ECO:0000256" key="4">
    <source>
        <dbReference type="PIRSR" id="PIRSR600997-1"/>
    </source>
</evidence>
<name>A0A6G1IBY3_9PEZI</name>
<evidence type="ECO:0000256" key="1">
    <source>
        <dbReference type="ARBA" id="ARBA00005964"/>
    </source>
</evidence>
<dbReference type="InterPro" id="IPR050654">
    <property type="entry name" value="AChE-related_enzymes"/>
</dbReference>